<dbReference type="EMBL" id="SMFR01000002">
    <property type="protein sequence ID" value="TCJ96948.1"/>
    <property type="molecule type" value="Genomic_DNA"/>
</dbReference>
<dbReference type="Gene3D" id="1.10.260.40">
    <property type="entry name" value="lambda repressor-like DNA-binding domains"/>
    <property type="match status" value="1"/>
</dbReference>
<dbReference type="InterPro" id="IPR013096">
    <property type="entry name" value="Cupin_2"/>
</dbReference>
<dbReference type="CDD" id="cd02209">
    <property type="entry name" value="cupin_XRE_C"/>
    <property type="match status" value="1"/>
</dbReference>
<dbReference type="PANTHER" id="PTHR46797:SF1">
    <property type="entry name" value="METHYLPHOSPHONATE SYNTHASE"/>
    <property type="match status" value="1"/>
</dbReference>
<keyword evidence="4" id="KW-1185">Reference proteome</keyword>
<sequence length="189" mass="20674">MDTETEAILDAIGPRLRAVRTSCGLTLTEVAERTGLAVSTLSRVETGHRKPTLDLLIPLARTYQTPLDSLVAAPATGDPRMHLRPHRHASGGIIVPLTGYPGRVQVFKHVLGPREPRLRAHEGHAWLYVLAGTLRLLIGDAEYLLAPGETAEFDPRTPHWFGPADATPVEILHLFGPHGDKPVPRVTHR</sequence>
<feature type="domain" description="HTH cro/C1-type" evidence="2">
    <location>
        <begin position="16"/>
        <end position="70"/>
    </location>
</feature>
<evidence type="ECO:0000256" key="1">
    <source>
        <dbReference type="ARBA" id="ARBA00023125"/>
    </source>
</evidence>
<dbReference type="InterPro" id="IPR014710">
    <property type="entry name" value="RmlC-like_jellyroll"/>
</dbReference>
<dbReference type="SUPFAM" id="SSF47413">
    <property type="entry name" value="lambda repressor-like DNA-binding domains"/>
    <property type="match status" value="1"/>
</dbReference>
<dbReference type="AlphaFoldDB" id="A0A4R1FWA8"/>
<dbReference type="CDD" id="cd00093">
    <property type="entry name" value="HTH_XRE"/>
    <property type="match status" value="1"/>
</dbReference>
<keyword evidence="1" id="KW-0238">DNA-binding</keyword>
<dbReference type="Gene3D" id="2.60.120.10">
    <property type="entry name" value="Jelly Rolls"/>
    <property type="match status" value="1"/>
</dbReference>
<dbReference type="GO" id="GO:0005829">
    <property type="term" value="C:cytosol"/>
    <property type="evidence" value="ECO:0007669"/>
    <property type="project" value="TreeGrafter"/>
</dbReference>
<dbReference type="InterPro" id="IPR010982">
    <property type="entry name" value="Lambda_DNA-bd_dom_sf"/>
</dbReference>
<dbReference type="InterPro" id="IPR011051">
    <property type="entry name" value="RmlC_Cupin_sf"/>
</dbReference>
<evidence type="ECO:0000259" key="2">
    <source>
        <dbReference type="PROSITE" id="PS50943"/>
    </source>
</evidence>
<dbReference type="InterPro" id="IPR050807">
    <property type="entry name" value="TransReg_Diox_bact_type"/>
</dbReference>
<dbReference type="OrthoDB" id="513181at2"/>
<organism evidence="3 4">
    <name type="scientific">Nocardia alba</name>
    <dbReference type="NCBI Taxonomy" id="225051"/>
    <lineage>
        <taxon>Bacteria</taxon>
        <taxon>Bacillati</taxon>
        <taxon>Actinomycetota</taxon>
        <taxon>Actinomycetes</taxon>
        <taxon>Mycobacteriales</taxon>
        <taxon>Nocardiaceae</taxon>
        <taxon>Nocardia</taxon>
    </lineage>
</organism>
<dbReference type="Pfam" id="PF01381">
    <property type="entry name" value="HTH_3"/>
    <property type="match status" value="1"/>
</dbReference>
<dbReference type="PANTHER" id="PTHR46797">
    <property type="entry name" value="HTH-TYPE TRANSCRIPTIONAL REGULATOR"/>
    <property type="match status" value="1"/>
</dbReference>
<gene>
    <name evidence="3" type="ORF">DFR71_2982</name>
</gene>
<name>A0A4R1FWA8_9NOCA</name>
<proteinExistence type="predicted"/>
<evidence type="ECO:0000313" key="3">
    <source>
        <dbReference type="EMBL" id="TCJ96948.1"/>
    </source>
</evidence>
<dbReference type="RefSeq" id="WP_067447400.1">
    <property type="nucleotide sequence ID" value="NZ_SMFR01000002.1"/>
</dbReference>
<dbReference type="GO" id="GO:0003677">
    <property type="term" value="F:DNA binding"/>
    <property type="evidence" value="ECO:0007669"/>
    <property type="project" value="UniProtKB-KW"/>
</dbReference>
<dbReference type="PROSITE" id="PS50943">
    <property type="entry name" value="HTH_CROC1"/>
    <property type="match status" value="1"/>
</dbReference>
<dbReference type="SUPFAM" id="SSF51182">
    <property type="entry name" value="RmlC-like cupins"/>
    <property type="match status" value="1"/>
</dbReference>
<reference evidence="3 4" key="1">
    <citation type="submission" date="2019-03" db="EMBL/GenBank/DDBJ databases">
        <title>Genomic Encyclopedia of Type Strains, Phase IV (KMG-IV): sequencing the most valuable type-strain genomes for metagenomic binning, comparative biology and taxonomic classification.</title>
        <authorList>
            <person name="Goeker M."/>
        </authorList>
    </citation>
    <scope>NUCLEOTIDE SEQUENCE [LARGE SCALE GENOMIC DNA]</scope>
    <source>
        <strain evidence="3 4">DSM 44684</strain>
    </source>
</reference>
<dbReference type="SMART" id="SM00530">
    <property type="entry name" value="HTH_XRE"/>
    <property type="match status" value="1"/>
</dbReference>
<accession>A0A4R1FWA8</accession>
<dbReference type="STRING" id="1210063.GCA_001612665_00641"/>
<dbReference type="GO" id="GO:0003700">
    <property type="term" value="F:DNA-binding transcription factor activity"/>
    <property type="evidence" value="ECO:0007669"/>
    <property type="project" value="TreeGrafter"/>
</dbReference>
<comment type="caution">
    <text evidence="3">The sequence shown here is derived from an EMBL/GenBank/DDBJ whole genome shotgun (WGS) entry which is preliminary data.</text>
</comment>
<evidence type="ECO:0000313" key="4">
    <source>
        <dbReference type="Proteomes" id="UP000294856"/>
    </source>
</evidence>
<dbReference type="Proteomes" id="UP000294856">
    <property type="component" value="Unassembled WGS sequence"/>
</dbReference>
<dbReference type="InterPro" id="IPR001387">
    <property type="entry name" value="Cro/C1-type_HTH"/>
</dbReference>
<protein>
    <submittedName>
        <fullName evidence="3">XRE family transcriptional regulator</fullName>
    </submittedName>
</protein>
<dbReference type="Pfam" id="PF07883">
    <property type="entry name" value="Cupin_2"/>
    <property type="match status" value="1"/>
</dbReference>